<comment type="caution">
    <text evidence="7">The sequence shown here is derived from an EMBL/GenBank/DDBJ whole genome shotgun (WGS) entry which is preliminary data.</text>
</comment>
<feature type="transmembrane region" description="Helical" evidence="5">
    <location>
        <begin position="202"/>
        <end position="221"/>
    </location>
</feature>
<feature type="compositionally biased region" description="Low complexity" evidence="6">
    <location>
        <begin position="940"/>
        <end position="953"/>
    </location>
</feature>
<dbReference type="HAMAP" id="MF_01600">
    <property type="entry name" value="UPF0182"/>
    <property type="match status" value="1"/>
</dbReference>
<dbReference type="EMBL" id="BAAAMQ010000015">
    <property type="protein sequence ID" value="GAA2113370.1"/>
    <property type="molecule type" value="Genomic_DNA"/>
</dbReference>
<protein>
    <recommendedName>
        <fullName evidence="5">UPF0182 protein GCM10009726_30810</fullName>
    </recommendedName>
</protein>
<keyword evidence="8" id="KW-1185">Reference proteome</keyword>
<comment type="subcellular location">
    <subcellularLocation>
        <location evidence="5">Cell membrane</location>
        <topology evidence="5">Multi-pass membrane protein</topology>
    </subcellularLocation>
</comment>
<feature type="transmembrane region" description="Helical" evidence="5">
    <location>
        <begin position="86"/>
        <end position="111"/>
    </location>
</feature>
<evidence type="ECO:0000256" key="5">
    <source>
        <dbReference type="HAMAP-Rule" id="MF_01600"/>
    </source>
</evidence>
<keyword evidence="1 5" id="KW-1003">Cell membrane</keyword>
<feature type="transmembrane region" description="Helical" evidence="5">
    <location>
        <begin position="140"/>
        <end position="159"/>
    </location>
</feature>
<evidence type="ECO:0000256" key="4">
    <source>
        <dbReference type="ARBA" id="ARBA00023136"/>
    </source>
</evidence>
<reference evidence="8" key="1">
    <citation type="journal article" date="2019" name="Int. J. Syst. Evol. Microbiol.">
        <title>The Global Catalogue of Microorganisms (GCM) 10K type strain sequencing project: providing services to taxonomists for standard genome sequencing and annotation.</title>
        <authorList>
            <consortium name="The Broad Institute Genomics Platform"/>
            <consortium name="The Broad Institute Genome Sequencing Center for Infectious Disease"/>
            <person name="Wu L."/>
            <person name="Ma J."/>
        </authorList>
    </citation>
    <scope>NUCLEOTIDE SEQUENCE [LARGE SCALE GENOMIC DNA]</scope>
    <source>
        <strain evidence="8">JCM 13813</strain>
    </source>
</reference>
<feature type="transmembrane region" description="Helical" evidence="5">
    <location>
        <begin position="242"/>
        <end position="259"/>
    </location>
</feature>
<name>A0ABP5J8Y4_9ACTN</name>
<evidence type="ECO:0000313" key="7">
    <source>
        <dbReference type="EMBL" id="GAA2113370.1"/>
    </source>
</evidence>
<accession>A0ABP5J8Y4</accession>
<feature type="region of interest" description="Disordered" evidence="6">
    <location>
        <begin position="910"/>
        <end position="961"/>
    </location>
</feature>
<keyword evidence="4 5" id="KW-0472">Membrane</keyword>
<feature type="compositionally biased region" description="Gly residues" evidence="6">
    <location>
        <begin position="19"/>
        <end position="30"/>
    </location>
</feature>
<dbReference type="PANTHER" id="PTHR39344:SF1">
    <property type="entry name" value="UPF0182 PROTEIN SLL1060"/>
    <property type="match status" value="1"/>
</dbReference>
<feature type="compositionally biased region" description="Low complexity" evidence="6">
    <location>
        <begin position="1"/>
        <end position="18"/>
    </location>
</feature>
<feature type="transmembrane region" description="Helical" evidence="5">
    <location>
        <begin position="43"/>
        <end position="66"/>
    </location>
</feature>
<dbReference type="Proteomes" id="UP001501161">
    <property type="component" value="Unassembled WGS sequence"/>
</dbReference>
<evidence type="ECO:0000256" key="6">
    <source>
        <dbReference type="SAM" id="MobiDB-lite"/>
    </source>
</evidence>
<keyword evidence="3 5" id="KW-1133">Transmembrane helix</keyword>
<dbReference type="Pfam" id="PF03699">
    <property type="entry name" value="UPF0182"/>
    <property type="match status" value="1"/>
</dbReference>
<evidence type="ECO:0000313" key="8">
    <source>
        <dbReference type="Proteomes" id="UP001501161"/>
    </source>
</evidence>
<feature type="compositionally biased region" description="Low complexity" evidence="6">
    <location>
        <begin position="919"/>
        <end position="932"/>
    </location>
</feature>
<dbReference type="PANTHER" id="PTHR39344">
    <property type="entry name" value="UPF0182 PROTEIN SLL1060"/>
    <property type="match status" value="1"/>
</dbReference>
<comment type="similarity">
    <text evidence="5">Belongs to the UPF0182 family.</text>
</comment>
<evidence type="ECO:0000256" key="1">
    <source>
        <dbReference type="ARBA" id="ARBA00022475"/>
    </source>
</evidence>
<feature type="region of interest" description="Disordered" evidence="6">
    <location>
        <begin position="1"/>
        <end position="38"/>
    </location>
</feature>
<dbReference type="RefSeq" id="WP_231251385.1">
    <property type="nucleotide sequence ID" value="NZ_BAAAMQ010000015.1"/>
</dbReference>
<sequence length="1003" mass="109845">MSNPFDRPSGPSGPDGPQRPGGPGGPGGPGAQRPAATASRRPGALVITSIVLVVGFMLLSGFASFWTERLWFGSVGYREVFTTLLLTRIGLFLVFAGLMAATVAIAMAMAYRFRPVLWPGMPGMPDDGMDRYRELLAPRMGWVIGGAAAVLGLFAGASASGQWRTYSLWRHSQSFGTEDPYFNKDVGFYVFDLPFWHYLVDYVMALAVVGLLATILMNYLFGGIRLSARPGERLTSAAQIQVSALLAMFVIAKAVDYWLDRFDLVTNSGSIFTGMGYTDEKAVLPAKEILAGIAIVCALLFLANIWRRTWLLPSVGVALFALSAIILGLIVPTVVQAIRVNPNVPDREGPYIKANIDATRAAYQLDQIDVRNVGGTAVAGDGRLEALDGMTDGIPLVDPQIVSEIFEQQQQVRAYYSVPNVLDVDRYEIDGTDRAVVLGVRELDQSGLAENDQNWSNLHTAYTHGNGVIAAFANQRPEDDASQETGIQWAEGAEVDQDALSRLAGPDGYETRVYFGEQSPSYSIVGLDPDGGPVEFDLPRGDRSEEDVATTYDGEAGVPIGNIFNQLLYAVRFSEPNLLLSSRVHENSKILYDRNPRQMVEKVAPWLTVDSDPYPAVVDGRIQWILDGYTVTDKYPLSQRESLETMTDDALQDNNGFQTLPTDEINYLRNSVKATVDAYDGTVELYEWDEEDPILKAWEAVFPDVVQPKDAIPDALAEHLRYPEDLFKAQRYQFQRYHETSASAWFEGSSRWEVPSDPQLTSRLQPPYRLFTDTGEGEEWSLTSVYVPRDKENNLAAYMAVNSDATSPDYGRVSVLELPNEPTGGPLQIANTFATNEDVSQALLPYTTGDADRVPGNLLTVPIGDSFIYVQPVYTRRDGESNFPILRFVLVSYEGRVGIDETLRGAIEDALSSSPSDGSGEPTGEPTTAPTEEPTEEPAEQPSETPGETPTPGADASVGELLQQAEAKFAEADEAQQAGDTVRWAQLMEEGRDLVDRAVSLLE</sequence>
<evidence type="ECO:0000256" key="2">
    <source>
        <dbReference type="ARBA" id="ARBA00022692"/>
    </source>
</evidence>
<organism evidence="7 8">
    <name type="scientific">Nocardioides furvisabuli</name>
    <dbReference type="NCBI Taxonomy" id="375542"/>
    <lineage>
        <taxon>Bacteria</taxon>
        <taxon>Bacillati</taxon>
        <taxon>Actinomycetota</taxon>
        <taxon>Actinomycetes</taxon>
        <taxon>Propionibacteriales</taxon>
        <taxon>Nocardioidaceae</taxon>
        <taxon>Nocardioides</taxon>
    </lineage>
</organism>
<proteinExistence type="inferred from homology"/>
<feature type="transmembrane region" description="Helical" evidence="5">
    <location>
        <begin position="318"/>
        <end position="338"/>
    </location>
</feature>
<gene>
    <name evidence="7" type="ORF">GCM10009726_30810</name>
</gene>
<feature type="transmembrane region" description="Helical" evidence="5">
    <location>
        <begin position="289"/>
        <end position="306"/>
    </location>
</feature>
<evidence type="ECO:0000256" key="3">
    <source>
        <dbReference type="ARBA" id="ARBA00022989"/>
    </source>
</evidence>
<dbReference type="InterPro" id="IPR005372">
    <property type="entry name" value="UPF0182"/>
</dbReference>
<keyword evidence="2 5" id="KW-0812">Transmembrane</keyword>